<feature type="region of interest" description="Disordered" evidence="2">
    <location>
        <begin position="611"/>
        <end position="684"/>
    </location>
</feature>
<gene>
    <name evidence="5" type="ORF">ACFSUS_23575</name>
</gene>
<evidence type="ECO:0000259" key="4">
    <source>
        <dbReference type="Pfam" id="PF03629"/>
    </source>
</evidence>
<dbReference type="InterPro" id="IPR047589">
    <property type="entry name" value="DUF11_rpt"/>
</dbReference>
<dbReference type="InterPro" id="IPR001434">
    <property type="entry name" value="OmcB-like_DUF11"/>
</dbReference>
<dbReference type="NCBIfam" id="TIGR01451">
    <property type="entry name" value="B_ant_repeat"/>
    <property type="match status" value="2"/>
</dbReference>
<feature type="region of interest" description="Disordered" evidence="2">
    <location>
        <begin position="784"/>
        <end position="816"/>
    </location>
</feature>
<dbReference type="SUPFAM" id="SSF52266">
    <property type="entry name" value="SGNH hydrolase"/>
    <property type="match status" value="1"/>
</dbReference>
<evidence type="ECO:0000256" key="2">
    <source>
        <dbReference type="SAM" id="MobiDB-lite"/>
    </source>
</evidence>
<accession>A0ABW5M9B4</accession>
<evidence type="ECO:0000313" key="6">
    <source>
        <dbReference type="Proteomes" id="UP001597469"/>
    </source>
</evidence>
<sequence length="816" mass="87049">MAQLDITYPVNRMVIQRDNNNQATVQIAGSYAQVLDTIQARVIARATGQGTSTNWANLQVNPTNGQFNGTMTVRGGWYKILVQGKRNGRVVATDSVDRFGVGEVFGIVGHSNAQGSGCYVDGVDKCPTMEGATDDRVTVVALNMDSPEFAQYDNTADTRYLPGLAFSQLLTFSGISPFARVAWFWGRMGDVLVQRINVPVLIYNAGFGGTNMEQNYKAAYDIPFDHGFVKYSIRMPYVNLRNLMNLYVPSTGIRAILLNHGENDRGNPTDQILMHHYGVIDKSRQEFNKPDLAWIVAFSSFVGAPFDNVRSAQYQVINRANYRTFQGPDLDVVTSKEERPDGIHYSPSGQRRVGELWANAITDNILQTAQFYPAQQQPLASVACANGNQLLLTQPDNYEYTWTTGATSQTLATGAGTYSARLRNAQKQVYFPPAVTIPNTVRPAAPTITANGAFEICRSTGVTLTSNYAGPNLWSTGATSSTITATTPGSYTLQAKNAVYGCLSDAVTKTITMAGADLSLSLRVSRRTPVVGDTVTFTMTVRNESGCDAGSTTMQNRLPSNLTFVSSADGLTVANGIVQGTISSVPAGGSVSRRYVARLTAAGTFLNAAELSAQTNQDPDSQPNSGTGDGEDDEAGIDLRTKATGSTSGTGSASSTAVYASPNPNQKPLPDVQSNQPKPDSAKADLSLSLQVSSRYVKVGQPVTFTLTVYNRGGQAATNITVRNDLPASMQFDSSSTGMTATGRAVSGTIAQLGVGQSATLIFRAKATSTTGSFQNVAEITTATPADSDSTPNNTIASDTSKGEDDEARVDLRVSN</sequence>
<dbReference type="InterPro" id="IPR051172">
    <property type="entry name" value="Chlamydia_OmcB"/>
</dbReference>
<feature type="compositionally biased region" description="Polar residues" evidence="2">
    <location>
        <begin position="612"/>
        <end position="626"/>
    </location>
</feature>
<dbReference type="InterPro" id="IPR013783">
    <property type="entry name" value="Ig-like_fold"/>
</dbReference>
<feature type="domain" description="DUF11" evidence="3">
    <location>
        <begin position="685"/>
        <end position="795"/>
    </location>
</feature>
<protein>
    <submittedName>
        <fullName evidence="5">Sialate O-acetylesterase</fullName>
    </submittedName>
</protein>
<organism evidence="5 6">
    <name type="scientific">Spirosoma soli</name>
    <dbReference type="NCBI Taxonomy" id="1770529"/>
    <lineage>
        <taxon>Bacteria</taxon>
        <taxon>Pseudomonadati</taxon>
        <taxon>Bacteroidota</taxon>
        <taxon>Cytophagia</taxon>
        <taxon>Cytophagales</taxon>
        <taxon>Cytophagaceae</taxon>
        <taxon>Spirosoma</taxon>
    </lineage>
</organism>
<reference evidence="6" key="1">
    <citation type="journal article" date="2019" name="Int. J. Syst. Evol. Microbiol.">
        <title>The Global Catalogue of Microorganisms (GCM) 10K type strain sequencing project: providing services to taxonomists for standard genome sequencing and annotation.</title>
        <authorList>
            <consortium name="The Broad Institute Genomics Platform"/>
            <consortium name="The Broad Institute Genome Sequencing Center for Infectious Disease"/>
            <person name="Wu L."/>
            <person name="Ma J."/>
        </authorList>
    </citation>
    <scope>NUCLEOTIDE SEQUENCE [LARGE SCALE GENOMIC DNA]</scope>
    <source>
        <strain evidence="6">KCTC 42805</strain>
    </source>
</reference>
<evidence type="ECO:0000259" key="3">
    <source>
        <dbReference type="Pfam" id="PF01345"/>
    </source>
</evidence>
<dbReference type="RefSeq" id="WP_381526498.1">
    <property type="nucleotide sequence ID" value="NZ_JBHULN010000019.1"/>
</dbReference>
<dbReference type="InterPro" id="IPR005181">
    <property type="entry name" value="SASA"/>
</dbReference>
<keyword evidence="1" id="KW-0378">Hydrolase</keyword>
<evidence type="ECO:0000313" key="5">
    <source>
        <dbReference type="EMBL" id="MFD2573640.1"/>
    </source>
</evidence>
<dbReference type="InterPro" id="IPR036514">
    <property type="entry name" value="SGNH_hydro_sf"/>
</dbReference>
<keyword evidence="6" id="KW-1185">Reference proteome</keyword>
<dbReference type="PANTHER" id="PTHR34819:SF3">
    <property type="entry name" value="CELL SURFACE PROTEIN"/>
    <property type="match status" value="1"/>
</dbReference>
<dbReference type="Proteomes" id="UP001597469">
    <property type="component" value="Unassembled WGS sequence"/>
</dbReference>
<feature type="domain" description="Sialate O-acetylesterase" evidence="4">
    <location>
        <begin position="103"/>
        <end position="361"/>
    </location>
</feature>
<feature type="compositionally biased region" description="Polar residues" evidence="2">
    <location>
        <begin position="784"/>
        <end position="800"/>
    </location>
</feature>
<dbReference type="Pfam" id="PF01345">
    <property type="entry name" value="DUF11"/>
    <property type="match status" value="2"/>
</dbReference>
<feature type="domain" description="DUF11" evidence="3">
    <location>
        <begin position="517"/>
        <end position="627"/>
    </location>
</feature>
<evidence type="ECO:0000256" key="1">
    <source>
        <dbReference type="ARBA" id="ARBA00022801"/>
    </source>
</evidence>
<dbReference type="Gene3D" id="3.40.50.1110">
    <property type="entry name" value="SGNH hydrolase"/>
    <property type="match status" value="1"/>
</dbReference>
<name>A0ABW5M9B4_9BACT</name>
<proteinExistence type="predicted"/>
<feature type="compositionally biased region" description="Low complexity" evidence="2">
    <location>
        <begin position="643"/>
        <end position="657"/>
    </location>
</feature>
<dbReference type="PANTHER" id="PTHR34819">
    <property type="entry name" value="LARGE CYSTEINE-RICH PERIPLASMIC PROTEIN OMCB"/>
    <property type="match status" value="1"/>
</dbReference>
<dbReference type="Pfam" id="PF03629">
    <property type="entry name" value="SASA"/>
    <property type="match status" value="1"/>
</dbReference>
<dbReference type="EMBL" id="JBHULN010000019">
    <property type="protein sequence ID" value="MFD2573640.1"/>
    <property type="molecule type" value="Genomic_DNA"/>
</dbReference>
<feature type="compositionally biased region" description="Polar residues" evidence="2">
    <location>
        <begin position="662"/>
        <end position="678"/>
    </location>
</feature>
<dbReference type="Gene3D" id="2.60.40.10">
    <property type="entry name" value="Immunoglobulins"/>
    <property type="match status" value="2"/>
</dbReference>
<comment type="caution">
    <text evidence="5">The sequence shown here is derived from an EMBL/GenBank/DDBJ whole genome shotgun (WGS) entry which is preliminary data.</text>
</comment>